<evidence type="ECO:0000259" key="2">
    <source>
        <dbReference type="Pfam" id="PF02517"/>
    </source>
</evidence>
<dbReference type="OrthoDB" id="3693644at2"/>
<keyword evidence="1" id="KW-1133">Transmembrane helix</keyword>
<gene>
    <name evidence="3" type="ORF">BXY66_1561</name>
</gene>
<keyword evidence="1" id="KW-0472">Membrane</keyword>
<feature type="transmembrane region" description="Helical" evidence="1">
    <location>
        <begin position="12"/>
        <end position="33"/>
    </location>
</feature>
<dbReference type="GO" id="GO:0080120">
    <property type="term" value="P:CAAX-box protein maturation"/>
    <property type="evidence" value="ECO:0007669"/>
    <property type="project" value="UniProtKB-ARBA"/>
</dbReference>
<evidence type="ECO:0000313" key="4">
    <source>
        <dbReference type="Proteomes" id="UP000295673"/>
    </source>
</evidence>
<dbReference type="Proteomes" id="UP000295673">
    <property type="component" value="Unassembled WGS sequence"/>
</dbReference>
<feature type="transmembrane region" description="Helical" evidence="1">
    <location>
        <begin position="45"/>
        <end position="66"/>
    </location>
</feature>
<organism evidence="3 4">
    <name type="scientific">Shimia isoporae</name>
    <dbReference type="NCBI Taxonomy" id="647720"/>
    <lineage>
        <taxon>Bacteria</taxon>
        <taxon>Pseudomonadati</taxon>
        <taxon>Pseudomonadota</taxon>
        <taxon>Alphaproteobacteria</taxon>
        <taxon>Rhodobacterales</taxon>
        <taxon>Roseobacteraceae</taxon>
    </lineage>
</organism>
<protein>
    <recommendedName>
        <fullName evidence="2">CAAX prenyl protease 2/Lysostaphin resistance protein A-like domain-containing protein</fullName>
    </recommendedName>
</protein>
<dbReference type="RefSeq" id="WP_132859547.1">
    <property type="nucleotide sequence ID" value="NZ_SMGR01000001.1"/>
</dbReference>
<dbReference type="PANTHER" id="PTHR35797:SF1">
    <property type="entry name" value="PROTEASE"/>
    <property type="match status" value="1"/>
</dbReference>
<accession>A0A4R1NWJ5</accession>
<dbReference type="EMBL" id="SMGR01000001">
    <property type="protein sequence ID" value="TCL09512.1"/>
    <property type="molecule type" value="Genomic_DNA"/>
</dbReference>
<feature type="domain" description="CAAX prenyl protease 2/Lysostaphin resistance protein A-like" evidence="2">
    <location>
        <begin position="115"/>
        <end position="225"/>
    </location>
</feature>
<feature type="transmembrane region" description="Helical" evidence="1">
    <location>
        <begin position="143"/>
        <end position="163"/>
    </location>
</feature>
<dbReference type="GO" id="GO:0004175">
    <property type="term" value="F:endopeptidase activity"/>
    <property type="evidence" value="ECO:0007669"/>
    <property type="project" value="UniProtKB-ARBA"/>
</dbReference>
<keyword evidence="1" id="KW-0812">Transmembrane</keyword>
<feature type="transmembrane region" description="Helical" evidence="1">
    <location>
        <begin position="213"/>
        <end position="232"/>
    </location>
</feature>
<proteinExistence type="predicted"/>
<feature type="transmembrane region" description="Helical" evidence="1">
    <location>
        <begin position="78"/>
        <end position="100"/>
    </location>
</feature>
<sequence>MREIVVKHPALCLTVLAMVFGIVPLWAVSAGFLPKEASQLGALSASLAGFVLAFLTGGAKGFYNLLKRGLKWRVGLGWWAFALVFPVIPSVAALYLYSVIGGPQVTWDGLDPIWKVVPLILLLTLLAGFGEEFGWRGFAMPRLQARFGALASCLCIGCLWGLWHLPLFMVEGTVQNDWLQDAGWIVAIGGYVVFCMAWSVQFGWVFNNTGGSVLVAAVMHGAGNAWFGGYVDVYRGDFGGVLVFTVVMAVVSGALVAVSGAENLSRKETRVADDGR</sequence>
<evidence type="ECO:0000313" key="3">
    <source>
        <dbReference type="EMBL" id="TCL09512.1"/>
    </source>
</evidence>
<dbReference type="Pfam" id="PF02517">
    <property type="entry name" value="Rce1-like"/>
    <property type="match status" value="1"/>
</dbReference>
<comment type="caution">
    <text evidence="3">The sequence shown here is derived from an EMBL/GenBank/DDBJ whole genome shotgun (WGS) entry which is preliminary data.</text>
</comment>
<dbReference type="AlphaFoldDB" id="A0A4R1NWJ5"/>
<evidence type="ECO:0000256" key="1">
    <source>
        <dbReference type="SAM" id="Phobius"/>
    </source>
</evidence>
<feature type="transmembrane region" description="Helical" evidence="1">
    <location>
        <begin position="238"/>
        <end position="258"/>
    </location>
</feature>
<dbReference type="InterPro" id="IPR003675">
    <property type="entry name" value="Rce1/LyrA-like_dom"/>
</dbReference>
<name>A0A4R1NWJ5_9RHOB</name>
<reference evidence="3 4" key="1">
    <citation type="submission" date="2019-03" db="EMBL/GenBank/DDBJ databases">
        <title>Genomic Encyclopedia of Archaeal and Bacterial Type Strains, Phase II (KMG-II): from individual species to whole genera.</title>
        <authorList>
            <person name="Goeker M."/>
        </authorList>
    </citation>
    <scope>NUCLEOTIDE SEQUENCE [LARGE SCALE GENOMIC DNA]</scope>
    <source>
        <strain evidence="3 4">DSM 26433</strain>
    </source>
</reference>
<feature type="transmembrane region" description="Helical" evidence="1">
    <location>
        <begin position="112"/>
        <end position="131"/>
    </location>
</feature>
<keyword evidence="4" id="KW-1185">Reference proteome</keyword>
<dbReference type="PANTHER" id="PTHR35797">
    <property type="entry name" value="PROTEASE-RELATED"/>
    <property type="match status" value="1"/>
</dbReference>
<feature type="transmembrane region" description="Helical" evidence="1">
    <location>
        <begin position="183"/>
        <end position="206"/>
    </location>
</feature>
<dbReference type="InterPro" id="IPR042150">
    <property type="entry name" value="MmRce1-like"/>
</dbReference>